<dbReference type="PROSITE" id="PS00139">
    <property type="entry name" value="THIOL_PROTEASE_CYS"/>
    <property type="match status" value="1"/>
</dbReference>
<comment type="similarity">
    <text evidence="1">Belongs to the peptidase C1 family.</text>
</comment>
<keyword evidence="7" id="KW-0732">Signal</keyword>
<name>C1C272_CALCM</name>
<dbReference type="SMART" id="SM00645">
    <property type="entry name" value="Pept_C1"/>
    <property type="match status" value="1"/>
</dbReference>
<keyword evidence="3" id="KW-0378">Hydrolase</keyword>
<evidence type="ECO:0000256" key="1">
    <source>
        <dbReference type="ARBA" id="ARBA00008455"/>
    </source>
</evidence>
<dbReference type="Pfam" id="PF00112">
    <property type="entry name" value="Peptidase_C1"/>
    <property type="match status" value="1"/>
</dbReference>
<evidence type="ECO:0000256" key="2">
    <source>
        <dbReference type="ARBA" id="ARBA00022670"/>
    </source>
</evidence>
<protein>
    <submittedName>
        <fullName evidence="10">Cathepsin L1</fullName>
    </submittedName>
</protein>
<dbReference type="InterPro" id="IPR013128">
    <property type="entry name" value="Peptidase_C1A"/>
</dbReference>
<dbReference type="SUPFAM" id="SSF54001">
    <property type="entry name" value="Cysteine proteinases"/>
    <property type="match status" value="1"/>
</dbReference>
<reference evidence="10" key="1">
    <citation type="submission" date="2009-03" db="EMBL/GenBank/DDBJ databases">
        <title>Caligus clemensi ESTs and full-length cDNAs.</title>
        <authorList>
            <person name="Yasuike M."/>
            <person name="von Schalburg K."/>
            <person name="Cooper G."/>
            <person name="Leong J."/>
            <person name="Jones S.R.M."/>
            <person name="Koop B.F."/>
        </authorList>
    </citation>
    <scope>NUCLEOTIDE SEQUENCE</scope>
    <source>
        <tissue evidence="10">Whole</tissue>
    </source>
</reference>
<keyword evidence="2" id="KW-0645">Protease</keyword>
<gene>
    <name evidence="10" type="primary">CATL1</name>
</gene>
<dbReference type="InterPro" id="IPR039417">
    <property type="entry name" value="Peptidase_C1A_papain-like"/>
</dbReference>
<evidence type="ECO:0000259" key="9">
    <source>
        <dbReference type="SMART" id="SM00848"/>
    </source>
</evidence>
<keyword evidence="5" id="KW-0865">Zymogen</keyword>
<dbReference type="PRINTS" id="PR00705">
    <property type="entry name" value="PAPAIN"/>
</dbReference>
<dbReference type="PROSITE" id="PS00640">
    <property type="entry name" value="THIOL_PROTEASE_ASN"/>
    <property type="match status" value="1"/>
</dbReference>
<dbReference type="AlphaFoldDB" id="C1C272"/>
<sequence length="326" mass="35968">MYKFFLILSLGAFVSGAEFSSEWLKWKATHGKVYNSADEESLRFKIFQENSLMITQHNEEYRQGFHTYILGMNHFGDLLHSEFLERSNGFQGGVSGGDVFTFDTNAPVPSYANWTAKGAVTPVKDQGKCGSCWAFSATGSVEGQIFLKKKKLMSLSEQQLVDCSGDEGNLGCGGGLMDNAFKYFIANKGIANEKSYPYTAKDNDCKYKKSMSVATISSFKDVKHKDEDQLKMAVANVGPVSVAIDASSSKFQFYESGVYYDENCSSEVLDHGVLAVGYGTDKKSGMDFWLVKNSWAASWGLNGYIKMARNKDNNCGIATMASYPIV</sequence>
<keyword evidence="4" id="KW-0788">Thiol protease</keyword>
<proteinExistence type="evidence at transcript level"/>
<organism evidence="10">
    <name type="scientific">Caligus clemensi</name>
    <name type="common">Sea louse</name>
    <dbReference type="NCBI Taxonomy" id="344056"/>
    <lineage>
        <taxon>Eukaryota</taxon>
        <taxon>Metazoa</taxon>
        <taxon>Ecdysozoa</taxon>
        <taxon>Arthropoda</taxon>
        <taxon>Crustacea</taxon>
        <taxon>Multicrustacea</taxon>
        <taxon>Hexanauplia</taxon>
        <taxon>Copepoda</taxon>
        <taxon>Siphonostomatoida</taxon>
        <taxon>Caligidae</taxon>
        <taxon>Caligus</taxon>
    </lineage>
</organism>
<dbReference type="GO" id="GO:0006508">
    <property type="term" value="P:proteolysis"/>
    <property type="evidence" value="ECO:0007669"/>
    <property type="project" value="UniProtKB-KW"/>
</dbReference>
<dbReference type="InterPro" id="IPR013201">
    <property type="entry name" value="Prot_inhib_I29"/>
</dbReference>
<feature type="domain" description="Cathepsin propeptide inhibitor" evidence="9">
    <location>
        <begin position="23"/>
        <end position="83"/>
    </location>
</feature>
<feature type="signal peptide" evidence="7">
    <location>
        <begin position="1"/>
        <end position="16"/>
    </location>
</feature>
<feature type="chain" id="PRO_5018548806" evidence="7">
    <location>
        <begin position="17"/>
        <end position="326"/>
    </location>
</feature>
<evidence type="ECO:0000256" key="3">
    <source>
        <dbReference type="ARBA" id="ARBA00022801"/>
    </source>
</evidence>
<dbReference type="PROSITE" id="PS00639">
    <property type="entry name" value="THIOL_PROTEASE_HIS"/>
    <property type="match status" value="1"/>
</dbReference>
<dbReference type="InterPro" id="IPR025660">
    <property type="entry name" value="Pept_his_AS"/>
</dbReference>
<keyword evidence="6" id="KW-1015">Disulfide bond</keyword>
<dbReference type="CDD" id="cd02248">
    <property type="entry name" value="Peptidase_C1A"/>
    <property type="match status" value="1"/>
</dbReference>
<evidence type="ECO:0000256" key="5">
    <source>
        <dbReference type="ARBA" id="ARBA00023145"/>
    </source>
</evidence>
<evidence type="ECO:0000259" key="8">
    <source>
        <dbReference type="SMART" id="SM00645"/>
    </source>
</evidence>
<evidence type="ECO:0000256" key="7">
    <source>
        <dbReference type="SAM" id="SignalP"/>
    </source>
</evidence>
<feature type="domain" description="Peptidase C1A papain C-terminal" evidence="8">
    <location>
        <begin position="108"/>
        <end position="325"/>
    </location>
</feature>
<dbReference type="PANTHER" id="PTHR12411">
    <property type="entry name" value="CYSTEINE PROTEASE FAMILY C1-RELATED"/>
    <property type="match status" value="1"/>
</dbReference>
<dbReference type="Pfam" id="PF08246">
    <property type="entry name" value="Inhibitor_I29"/>
    <property type="match status" value="1"/>
</dbReference>
<evidence type="ECO:0000256" key="6">
    <source>
        <dbReference type="ARBA" id="ARBA00023157"/>
    </source>
</evidence>
<dbReference type="FunFam" id="3.90.70.10:FF:000006">
    <property type="entry name" value="Cathepsin S"/>
    <property type="match status" value="1"/>
</dbReference>
<dbReference type="InterPro" id="IPR000668">
    <property type="entry name" value="Peptidase_C1A_C"/>
</dbReference>
<dbReference type="InterPro" id="IPR000169">
    <property type="entry name" value="Pept_cys_AS"/>
</dbReference>
<dbReference type="InterPro" id="IPR025661">
    <property type="entry name" value="Pept_asp_AS"/>
</dbReference>
<dbReference type="Gene3D" id="3.90.70.10">
    <property type="entry name" value="Cysteine proteinases"/>
    <property type="match status" value="1"/>
</dbReference>
<dbReference type="SMART" id="SM00848">
    <property type="entry name" value="Inhibitor_I29"/>
    <property type="match status" value="1"/>
</dbReference>
<dbReference type="InterPro" id="IPR038765">
    <property type="entry name" value="Papain-like_cys_pep_sf"/>
</dbReference>
<dbReference type="GO" id="GO:0008234">
    <property type="term" value="F:cysteine-type peptidase activity"/>
    <property type="evidence" value="ECO:0007669"/>
    <property type="project" value="UniProtKB-KW"/>
</dbReference>
<evidence type="ECO:0000313" key="10">
    <source>
        <dbReference type="EMBL" id="ACO15375.1"/>
    </source>
</evidence>
<accession>C1C272</accession>
<dbReference type="EMBL" id="BT080951">
    <property type="protein sequence ID" value="ACO15375.1"/>
    <property type="molecule type" value="mRNA"/>
</dbReference>
<evidence type="ECO:0000256" key="4">
    <source>
        <dbReference type="ARBA" id="ARBA00022807"/>
    </source>
</evidence>